<evidence type="ECO:0000259" key="6">
    <source>
        <dbReference type="PROSITE" id="PS51352"/>
    </source>
</evidence>
<dbReference type="GO" id="GO:0017004">
    <property type="term" value="P:cytochrome complex assembly"/>
    <property type="evidence" value="ECO:0007669"/>
    <property type="project" value="UniProtKB-KW"/>
</dbReference>
<dbReference type="AlphaFoldDB" id="F4CB40"/>
<dbReference type="eggNOG" id="COG0526">
    <property type="taxonomic scope" value="Bacteria"/>
</dbReference>
<dbReference type="SUPFAM" id="SSF52833">
    <property type="entry name" value="Thioredoxin-like"/>
    <property type="match status" value="1"/>
</dbReference>
<accession>F4CB40</accession>
<evidence type="ECO:0000256" key="3">
    <source>
        <dbReference type="ARBA" id="ARBA00023157"/>
    </source>
</evidence>
<dbReference type="HOGENOM" id="CLU_541738_0_0_10"/>
<dbReference type="OrthoDB" id="6399635at2"/>
<dbReference type="InterPro" id="IPR012336">
    <property type="entry name" value="Thioredoxin-like_fold"/>
</dbReference>
<dbReference type="InterPro" id="IPR013766">
    <property type="entry name" value="Thioredoxin_domain"/>
</dbReference>
<evidence type="ECO:0000256" key="1">
    <source>
        <dbReference type="ARBA" id="ARBA00004196"/>
    </source>
</evidence>
<evidence type="ECO:0000256" key="2">
    <source>
        <dbReference type="ARBA" id="ARBA00022748"/>
    </source>
</evidence>
<dbReference type="InterPro" id="IPR050553">
    <property type="entry name" value="Thioredoxin_ResA/DsbE_sf"/>
</dbReference>
<keyword evidence="5" id="KW-0732">Signal</keyword>
<reference evidence="7" key="1">
    <citation type="submission" date="2011-03" db="EMBL/GenBank/DDBJ databases">
        <title>Complete sequence of Sphingobacterium sp. 21.</title>
        <authorList>
            <consortium name="US DOE Joint Genome Institute"/>
            <person name="Lucas S."/>
            <person name="Copeland A."/>
            <person name="Lapidus A."/>
            <person name="Cheng J.-F."/>
            <person name="Goodwin L."/>
            <person name="Pitluck S."/>
            <person name="Davenport K."/>
            <person name="Detter J.C."/>
            <person name="Han C."/>
            <person name="Tapia R."/>
            <person name="Land M."/>
            <person name="Hauser L."/>
            <person name="Kyrpides N."/>
            <person name="Ivanova N."/>
            <person name="Ovchinnikova G."/>
            <person name="Pagani I."/>
            <person name="Siebers A.K."/>
            <person name="Allgaier M."/>
            <person name="Thelen M.P."/>
            <person name="Hugenholtz P."/>
            <person name="Woyke T."/>
        </authorList>
    </citation>
    <scope>NUCLEOTIDE SEQUENCE</scope>
    <source>
        <strain evidence="7">21</strain>
    </source>
</reference>
<dbReference type="Gene3D" id="3.40.30.10">
    <property type="entry name" value="Glutaredoxin"/>
    <property type="match status" value="1"/>
</dbReference>
<name>F4CB40_SPHS2</name>
<dbReference type="PROSITE" id="PS51352">
    <property type="entry name" value="THIOREDOXIN_2"/>
    <property type="match status" value="1"/>
</dbReference>
<keyword evidence="2" id="KW-0201">Cytochrome c-type biogenesis</keyword>
<dbReference type="STRING" id="743722.Sph21_4425"/>
<organism evidence="7">
    <name type="scientific">Sphingobacterium sp. (strain 21)</name>
    <dbReference type="NCBI Taxonomy" id="743722"/>
    <lineage>
        <taxon>Bacteria</taxon>
        <taxon>Pseudomonadati</taxon>
        <taxon>Bacteroidota</taxon>
        <taxon>Sphingobacteriia</taxon>
        <taxon>Sphingobacteriales</taxon>
        <taxon>Sphingobacteriaceae</taxon>
        <taxon>Sphingobacterium</taxon>
    </lineage>
</organism>
<gene>
    <name evidence="7" type="ordered locus">Sph21_4425</name>
</gene>
<proteinExistence type="predicted"/>
<evidence type="ECO:0000313" key="7">
    <source>
        <dbReference type="EMBL" id="ADZ80943.1"/>
    </source>
</evidence>
<dbReference type="PANTHER" id="PTHR42852:SF6">
    <property type="entry name" value="THIOL:DISULFIDE INTERCHANGE PROTEIN DSBE"/>
    <property type="match status" value="1"/>
</dbReference>
<dbReference type="CDD" id="cd02966">
    <property type="entry name" value="TlpA_like_family"/>
    <property type="match status" value="1"/>
</dbReference>
<dbReference type="Pfam" id="PF13905">
    <property type="entry name" value="Thioredoxin_8"/>
    <property type="match status" value="1"/>
</dbReference>
<dbReference type="EMBL" id="CP002584">
    <property type="protein sequence ID" value="ADZ80943.1"/>
    <property type="molecule type" value="Genomic_DNA"/>
</dbReference>
<dbReference type="PATRIC" id="fig|743722.3.peg.4712"/>
<evidence type="ECO:0000256" key="4">
    <source>
        <dbReference type="ARBA" id="ARBA00023284"/>
    </source>
</evidence>
<sequence length="503" mass="57867">MKIFRFILPAMLLIASSCFSQPASTILSVSLKPGGSIRFNFFDVYGQLLHFKNNTNKDTVITKKISINKPSFLYYGNFLVHPEGPVFLTYPVLLIPGDTILLRQGEDNAIAVQHSSGYPNFIDSLISIPKDFYWHNLEQQQQTLLKTVGLTGMIQQIENSFRKNEVSIRNLNLPDMRAEILRKMNSSIKYTATAYLLVDSTVSTSSTTDSLYNDMYRHVNEIRSLNALNNTNIYRAIIAYNAKKRNRKLDYNDVWACVAGADEQVKQTDFYKDYITTMVAGGFVYAPEKMQEVNQALKSIRMQDPYLDTLYQLTNILSETFTNFNRAKQQLKVFANGRFSFIIENDEKSTNHERKSITNLAAINLYDFDGNQFDFKQVVTDSNYKLTLVDFWASWCIPCLNEMPALKKVEDKLKGKSIQFVAISIDKEEAIDKWIEAAKRNTIFSEPSQYRLANFKQSPLTKLINLKNIPRYLVIDNKGNILNDDFYRPSDNRFELALLKYLD</sequence>
<dbReference type="PROSITE" id="PS51257">
    <property type="entry name" value="PROKAR_LIPOPROTEIN"/>
    <property type="match status" value="1"/>
</dbReference>
<protein>
    <submittedName>
        <fullName evidence="7">Alkyl hydroperoxide reductase/ Thiol specific antioxidant/ Mal allergen</fullName>
    </submittedName>
</protein>
<keyword evidence="4" id="KW-0676">Redox-active center</keyword>
<dbReference type="KEGG" id="shg:Sph21_4425"/>
<dbReference type="PANTHER" id="PTHR42852">
    <property type="entry name" value="THIOL:DISULFIDE INTERCHANGE PROTEIN DSBE"/>
    <property type="match status" value="1"/>
</dbReference>
<feature type="domain" description="Thioredoxin" evidence="6">
    <location>
        <begin position="354"/>
        <end position="503"/>
    </location>
</feature>
<dbReference type="InterPro" id="IPR036249">
    <property type="entry name" value="Thioredoxin-like_sf"/>
</dbReference>
<evidence type="ECO:0000256" key="5">
    <source>
        <dbReference type="SAM" id="SignalP"/>
    </source>
</evidence>
<comment type="subcellular location">
    <subcellularLocation>
        <location evidence="1">Cell envelope</location>
    </subcellularLocation>
</comment>
<keyword evidence="3" id="KW-1015">Disulfide bond</keyword>
<dbReference type="GO" id="GO:0030313">
    <property type="term" value="C:cell envelope"/>
    <property type="evidence" value="ECO:0007669"/>
    <property type="project" value="UniProtKB-SubCell"/>
</dbReference>
<feature type="signal peptide" evidence="5">
    <location>
        <begin position="1"/>
        <end position="20"/>
    </location>
</feature>
<feature type="chain" id="PRO_5003312016" evidence="5">
    <location>
        <begin position="21"/>
        <end position="503"/>
    </location>
</feature>